<proteinExistence type="predicted"/>
<feature type="non-terminal residue" evidence="1">
    <location>
        <position position="1"/>
    </location>
</feature>
<protein>
    <submittedName>
        <fullName evidence="1">Uncharacterized protein</fullName>
    </submittedName>
</protein>
<dbReference type="EMBL" id="GETE01001001">
    <property type="protein sequence ID" value="JAT78828.1"/>
    <property type="molecule type" value="Transcribed_RNA"/>
</dbReference>
<organism evidence="1">
    <name type="scientific">Ornithodoros brasiliensis</name>
    <name type="common">Mouro tick</name>
    <dbReference type="NCBI Taxonomy" id="888526"/>
    <lineage>
        <taxon>Eukaryota</taxon>
        <taxon>Metazoa</taxon>
        <taxon>Ecdysozoa</taxon>
        <taxon>Arthropoda</taxon>
        <taxon>Chelicerata</taxon>
        <taxon>Arachnida</taxon>
        <taxon>Acari</taxon>
        <taxon>Parasitiformes</taxon>
        <taxon>Ixodida</taxon>
        <taxon>Ixodoidea</taxon>
        <taxon>Argasidae</taxon>
        <taxon>Ornithodorinae</taxon>
        <taxon>Ornithodoros</taxon>
    </lineage>
</organism>
<accession>A0A1D2AI46</accession>
<name>A0A1D2AI46_ORNBR</name>
<evidence type="ECO:0000313" key="1">
    <source>
        <dbReference type="EMBL" id="JAT78828.1"/>
    </source>
</evidence>
<dbReference type="AlphaFoldDB" id="A0A1D2AI46"/>
<reference evidence="1" key="1">
    <citation type="submission" date="2016-07" db="EMBL/GenBank/DDBJ databases">
        <title>Salivary Glands transcriptome analysis on engorged females of Ornithodoros brasiliensis (Acari:Argasidae).</title>
        <authorList>
            <person name="Simons S.M."/>
            <person name="Carvalho E."/>
            <person name="Junqueira-de-Azevedo I."/>
            <person name="Ho P.L."/>
            <person name="Giovanni D."/>
            <person name="Mendonca R."/>
            <person name="Onofrio V."/>
            <person name="Landulfo G."/>
            <person name="Ramirez D."/>
            <person name="Barros-Battesti D."/>
        </authorList>
    </citation>
    <scope>NUCLEOTIDE SEQUENCE</scope>
    <source>
        <strain evidence="1">Female</strain>
        <tissue evidence="1">Salivary gland</tissue>
    </source>
</reference>
<sequence>WKGGPPDVSLNVLLKNIPPVGSNRDNQHLGSRGQACIPHEVVEWDRSNTRGLPSSWHCRLRIHRLVCPTESIRKVPEFCPRERTCLWNVRRTLKQAPSYVRQTAFTALANPVLDYVILRSMAHGRIDEEAGYSNNGKKGSLVCL</sequence>